<dbReference type="WBParaSite" id="JU765_v2.g8887.t1">
    <property type="protein sequence ID" value="JU765_v2.g8887.t1"/>
    <property type="gene ID" value="JU765_v2.g8887"/>
</dbReference>
<organism evidence="1 2">
    <name type="scientific">Panagrolaimus sp. JU765</name>
    <dbReference type="NCBI Taxonomy" id="591449"/>
    <lineage>
        <taxon>Eukaryota</taxon>
        <taxon>Metazoa</taxon>
        <taxon>Ecdysozoa</taxon>
        <taxon>Nematoda</taxon>
        <taxon>Chromadorea</taxon>
        <taxon>Rhabditida</taxon>
        <taxon>Tylenchina</taxon>
        <taxon>Panagrolaimomorpha</taxon>
        <taxon>Panagrolaimoidea</taxon>
        <taxon>Panagrolaimidae</taxon>
        <taxon>Panagrolaimus</taxon>
    </lineage>
</organism>
<evidence type="ECO:0000313" key="2">
    <source>
        <dbReference type="WBParaSite" id="JU765_v2.g8887.t1"/>
    </source>
</evidence>
<name>A0AC34RRC5_9BILA</name>
<dbReference type="Proteomes" id="UP000887576">
    <property type="component" value="Unplaced"/>
</dbReference>
<sequence>MICFAGPLDLGNLARFVVEINSNNNVQDLAIYIDLTAKEFLTLVQDISVMRKDVCQRYNLRAVDQRRFRRVFVDLEDLETEFWQLCIIEGLGRIEKY</sequence>
<accession>A0AC34RRC5</accession>
<evidence type="ECO:0000313" key="1">
    <source>
        <dbReference type="Proteomes" id="UP000887576"/>
    </source>
</evidence>
<reference evidence="2" key="1">
    <citation type="submission" date="2022-11" db="UniProtKB">
        <authorList>
            <consortium name="WormBaseParasite"/>
        </authorList>
    </citation>
    <scope>IDENTIFICATION</scope>
</reference>
<proteinExistence type="predicted"/>
<protein>
    <submittedName>
        <fullName evidence="2">Uncharacterized protein</fullName>
    </submittedName>
</protein>